<protein>
    <submittedName>
        <fullName evidence="1">Uncharacterized protein</fullName>
    </submittedName>
</protein>
<reference evidence="1 2" key="1">
    <citation type="journal article" date="2019" name="Sci. Rep.">
        <title>A high-quality genome of Eragrostis curvula grass provides insights into Poaceae evolution and supports new strategies to enhance forage quality.</title>
        <authorList>
            <person name="Carballo J."/>
            <person name="Santos B.A.C.M."/>
            <person name="Zappacosta D."/>
            <person name="Garbus I."/>
            <person name="Selva J.P."/>
            <person name="Gallo C.A."/>
            <person name="Diaz A."/>
            <person name="Albertini E."/>
            <person name="Caccamo M."/>
            <person name="Echenique V."/>
        </authorList>
    </citation>
    <scope>NUCLEOTIDE SEQUENCE [LARGE SCALE GENOMIC DNA]</scope>
    <source>
        <strain evidence="2">cv. Victoria</strain>
        <tissue evidence="1">Leaf</tissue>
    </source>
</reference>
<organism evidence="1 2">
    <name type="scientific">Eragrostis curvula</name>
    <name type="common">weeping love grass</name>
    <dbReference type="NCBI Taxonomy" id="38414"/>
    <lineage>
        <taxon>Eukaryota</taxon>
        <taxon>Viridiplantae</taxon>
        <taxon>Streptophyta</taxon>
        <taxon>Embryophyta</taxon>
        <taxon>Tracheophyta</taxon>
        <taxon>Spermatophyta</taxon>
        <taxon>Magnoliopsida</taxon>
        <taxon>Liliopsida</taxon>
        <taxon>Poales</taxon>
        <taxon>Poaceae</taxon>
        <taxon>PACMAD clade</taxon>
        <taxon>Chloridoideae</taxon>
        <taxon>Eragrostideae</taxon>
        <taxon>Eragrostidinae</taxon>
        <taxon>Eragrostis</taxon>
    </lineage>
</organism>
<keyword evidence="2" id="KW-1185">Reference proteome</keyword>
<comment type="caution">
    <text evidence="1">The sequence shown here is derived from an EMBL/GenBank/DDBJ whole genome shotgun (WGS) entry which is preliminary data.</text>
</comment>
<dbReference type="AlphaFoldDB" id="A0A5J9UM87"/>
<dbReference type="EMBL" id="RWGY01000013">
    <property type="protein sequence ID" value="TVU24863.1"/>
    <property type="molecule type" value="Genomic_DNA"/>
</dbReference>
<proteinExistence type="predicted"/>
<dbReference type="Proteomes" id="UP000324897">
    <property type="component" value="Chromosome 2"/>
</dbReference>
<name>A0A5J9UM87_9POAL</name>
<dbReference type="Gramene" id="TVU24863">
    <property type="protein sequence ID" value="TVU24863"/>
    <property type="gene ID" value="EJB05_27325"/>
</dbReference>
<accession>A0A5J9UM87</accession>
<evidence type="ECO:0000313" key="1">
    <source>
        <dbReference type="EMBL" id="TVU24863.1"/>
    </source>
</evidence>
<evidence type="ECO:0000313" key="2">
    <source>
        <dbReference type="Proteomes" id="UP000324897"/>
    </source>
</evidence>
<gene>
    <name evidence="1" type="ORF">EJB05_27325</name>
</gene>
<sequence>MPRRSRRLSRPALTPSVWRARSQRSTAPIVAPFGYKVHQFVFHAPTKQIHHWSSPACDLASAVTAAMNLDAPSASPGNHRRQHSVVKIKLAFPLIRSTKVVINLTPEDHVHGVTKAFVICILVPLTHVGACPEPALKTSAFQFCQRVIDFADVNVNVPAVLLRDASTGFPFSVLLFLHPRDISLVFSTSNLSVKLPFNVHDTQVLPAFMERGRNGYFQTQVMEGYS</sequence>